<comment type="caution">
    <text evidence="3">The sequence shown here is derived from an EMBL/GenBank/DDBJ whole genome shotgun (WGS) entry which is preliminary data.</text>
</comment>
<keyword evidence="4" id="KW-1185">Reference proteome</keyword>
<reference evidence="3 4" key="1">
    <citation type="submission" date="2023-07" db="EMBL/GenBank/DDBJ databases">
        <title>Genomic Encyclopedia of Type Strains, Phase IV (KMG-IV): sequencing the most valuable type-strain genomes for metagenomic binning, comparative biology and taxonomic classification.</title>
        <authorList>
            <person name="Goeker M."/>
        </authorList>
    </citation>
    <scope>NUCLEOTIDE SEQUENCE [LARGE SCALE GENOMIC DNA]</scope>
    <source>
        <strain evidence="3 4">DSM 5896</strain>
    </source>
</reference>
<protein>
    <recommendedName>
        <fullName evidence="2">ATP-grasp domain-containing protein</fullName>
    </recommendedName>
</protein>
<feature type="domain" description="ATP-grasp" evidence="2">
    <location>
        <begin position="88"/>
        <end position="295"/>
    </location>
</feature>
<evidence type="ECO:0000313" key="3">
    <source>
        <dbReference type="EMBL" id="MDQ0392010.1"/>
    </source>
</evidence>
<dbReference type="EMBL" id="JAUSVK010000001">
    <property type="protein sequence ID" value="MDQ0392010.1"/>
    <property type="molecule type" value="Genomic_DNA"/>
</dbReference>
<dbReference type="InterPro" id="IPR011761">
    <property type="entry name" value="ATP-grasp"/>
</dbReference>
<accession>A0ABU0FD55</accession>
<organism evidence="3 4">
    <name type="scientific">Labrys monachus</name>
    <dbReference type="NCBI Taxonomy" id="217067"/>
    <lineage>
        <taxon>Bacteria</taxon>
        <taxon>Pseudomonadati</taxon>
        <taxon>Pseudomonadota</taxon>
        <taxon>Alphaproteobacteria</taxon>
        <taxon>Hyphomicrobiales</taxon>
        <taxon>Xanthobacteraceae</taxon>
        <taxon>Labrys</taxon>
    </lineage>
</organism>
<gene>
    <name evidence="3" type="ORF">J3R73_001802</name>
</gene>
<name>A0ABU0FD55_9HYPH</name>
<dbReference type="RefSeq" id="WP_307425237.1">
    <property type="nucleotide sequence ID" value="NZ_JAUSVK010000001.1"/>
</dbReference>
<evidence type="ECO:0000256" key="1">
    <source>
        <dbReference type="PROSITE-ProRule" id="PRU00409"/>
    </source>
</evidence>
<dbReference type="SUPFAM" id="SSF56059">
    <property type="entry name" value="Glutathione synthetase ATP-binding domain-like"/>
    <property type="match status" value="1"/>
</dbReference>
<keyword evidence="1" id="KW-0067">ATP-binding</keyword>
<evidence type="ECO:0000259" key="2">
    <source>
        <dbReference type="PROSITE" id="PS50975"/>
    </source>
</evidence>
<evidence type="ECO:0000313" key="4">
    <source>
        <dbReference type="Proteomes" id="UP001237448"/>
    </source>
</evidence>
<dbReference type="PROSITE" id="PS50975">
    <property type="entry name" value="ATP_GRASP"/>
    <property type="match status" value="1"/>
</dbReference>
<sequence length="310" mass="33957">MAASRNLVLVHTEGWQDIADFEAIKAHIEAMAPDIEVYIASNASRSSYTRKKAAARPSLVFSPIKLLSFSPDRGKVYAGQPMSKLAEIQRFAAAGIAVPPFEEICPWTLLSPAAYGPYTVVKPSFALASWGQGVELLRTEHVRYRAPSDFPDRHPGRQGPMIAQKFVDCGYAMTCRVLTLFGVPIFSYLRESTLPLALDGREGPFEQKDFMPTPPNTNVYVSHDPAILAFAASAYEAMPEAALQACDILRAKDGEFYLLEVNPGGGTWMFSSPAAAGYKERLGIEDLAAPFDAFRTCARVLVDRTRAEAI</sequence>
<dbReference type="Proteomes" id="UP001237448">
    <property type="component" value="Unassembled WGS sequence"/>
</dbReference>
<proteinExistence type="predicted"/>
<keyword evidence="1" id="KW-0547">Nucleotide-binding</keyword>